<feature type="compositionally biased region" description="Polar residues" evidence="1">
    <location>
        <begin position="36"/>
        <end position="52"/>
    </location>
</feature>
<name>A0A918QKX7_9ACTN</name>
<organism evidence="2 3">
    <name type="scientific">Streptomyces subrutilus</name>
    <dbReference type="NCBI Taxonomy" id="36818"/>
    <lineage>
        <taxon>Bacteria</taxon>
        <taxon>Bacillati</taxon>
        <taxon>Actinomycetota</taxon>
        <taxon>Actinomycetes</taxon>
        <taxon>Kitasatosporales</taxon>
        <taxon>Streptomycetaceae</taxon>
        <taxon>Streptomyces</taxon>
    </lineage>
</organism>
<feature type="region of interest" description="Disordered" evidence="1">
    <location>
        <begin position="32"/>
        <end position="72"/>
    </location>
</feature>
<evidence type="ECO:0000313" key="3">
    <source>
        <dbReference type="Proteomes" id="UP000634660"/>
    </source>
</evidence>
<reference evidence="2" key="2">
    <citation type="submission" date="2020-09" db="EMBL/GenBank/DDBJ databases">
        <authorList>
            <person name="Sun Q."/>
            <person name="Ohkuma M."/>
        </authorList>
    </citation>
    <scope>NUCLEOTIDE SEQUENCE</scope>
    <source>
        <strain evidence="2">JCM 4834</strain>
    </source>
</reference>
<sequence>MPEASAPAPPACAAMVEKVRSPLPTASRIAREWDASGNSPGSDGAPATTSGANGLDTASRGKSWRPIPGRQD</sequence>
<dbReference type="AlphaFoldDB" id="A0A918QKX7"/>
<comment type="caution">
    <text evidence="2">The sequence shown here is derived from an EMBL/GenBank/DDBJ whole genome shotgun (WGS) entry which is preliminary data.</text>
</comment>
<evidence type="ECO:0000256" key="1">
    <source>
        <dbReference type="SAM" id="MobiDB-lite"/>
    </source>
</evidence>
<protein>
    <submittedName>
        <fullName evidence="2">Uncharacterized protein</fullName>
    </submittedName>
</protein>
<accession>A0A918QKX7</accession>
<dbReference type="Proteomes" id="UP000634660">
    <property type="component" value="Unassembled WGS sequence"/>
</dbReference>
<evidence type="ECO:0000313" key="2">
    <source>
        <dbReference type="EMBL" id="GGZ57805.1"/>
    </source>
</evidence>
<gene>
    <name evidence="2" type="ORF">GCM10010371_16590</name>
</gene>
<reference evidence="2" key="1">
    <citation type="journal article" date="2014" name="Int. J. Syst. Evol. Microbiol.">
        <title>Complete genome sequence of Corynebacterium casei LMG S-19264T (=DSM 44701T), isolated from a smear-ripened cheese.</title>
        <authorList>
            <consortium name="US DOE Joint Genome Institute (JGI-PGF)"/>
            <person name="Walter F."/>
            <person name="Albersmeier A."/>
            <person name="Kalinowski J."/>
            <person name="Ruckert C."/>
        </authorList>
    </citation>
    <scope>NUCLEOTIDE SEQUENCE</scope>
    <source>
        <strain evidence="2">JCM 4834</strain>
    </source>
</reference>
<proteinExistence type="predicted"/>
<dbReference type="EMBL" id="BMVX01000005">
    <property type="protein sequence ID" value="GGZ57805.1"/>
    <property type="molecule type" value="Genomic_DNA"/>
</dbReference>